<dbReference type="InterPro" id="IPR017438">
    <property type="entry name" value="ATP-NAD_kinase_N"/>
</dbReference>
<name>A0A0M2UQI7_9BACT</name>
<dbReference type="PATRIC" id="fig|380242.3.peg.3923"/>
<dbReference type="PANTHER" id="PTHR20275:SF0">
    <property type="entry name" value="NAD KINASE"/>
    <property type="match status" value="1"/>
</dbReference>
<dbReference type="Pfam" id="PF20143">
    <property type="entry name" value="NAD_kinase_C"/>
    <property type="match status" value="1"/>
</dbReference>
<comment type="cofactor">
    <cofactor evidence="6">
        <name>a divalent metal cation</name>
        <dbReference type="ChEBI" id="CHEBI:60240"/>
    </cofactor>
</comment>
<protein>
    <recommendedName>
        <fullName evidence="6">NAD kinase</fullName>
        <ecNumber evidence="6">2.7.1.23</ecNumber>
    </recommendedName>
    <alternativeName>
        <fullName evidence="6">ATP-dependent NAD kinase</fullName>
    </alternativeName>
</protein>
<dbReference type="EC" id="2.7.1.23" evidence="6"/>
<dbReference type="HAMAP" id="MF_00361">
    <property type="entry name" value="NAD_kinase"/>
    <property type="match status" value="1"/>
</dbReference>
<feature type="binding site" evidence="6">
    <location>
        <position position="169"/>
    </location>
    <ligand>
        <name>NAD(+)</name>
        <dbReference type="ChEBI" id="CHEBI:57540"/>
    </ligand>
</feature>
<reference evidence="7 8" key="1">
    <citation type="journal article" date="2013" name="BMC Microbiol.">
        <title>Identification of the type II cytochrome c maturation pathway in anammox bacteria by comparative genomics.</title>
        <authorList>
            <person name="Ferousi C."/>
            <person name="Speth D.R."/>
            <person name="Reimann J."/>
            <person name="Op den Camp H.J."/>
            <person name="Allen J.W."/>
            <person name="Keltjens J.T."/>
            <person name="Jetten M.S."/>
        </authorList>
    </citation>
    <scope>NUCLEOTIDE SEQUENCE [LARGE SCALE GENOMIC DNA]</scope>
    <source>
        <strain evidence="7">RU1</strain>
    </source>
</reference>
<dbReference type="Pfam" id="PF01513">
    <property type="entry name" value="NAD_kinase"/>
    <property type="match status" value="1"/>
</dbReference>
<feature type="binding site" evidence="6">
    <location>
        <position position="231"/>
    </location>
    <ligand>
        <name>NAD(+)</name>
        <dbReference type="ChEBI" id="CHEBI:57540"/>
    </ligand>
</feature>
<keyword evidence="2 6" id="KW-0418">Kinase</keyword>
<keyword evidence="4 6" id="KW-0520">NAD</keyword>
<keyword evidence="6" id="KW-0963">Cytoplasm</keyword>
<dbReference type="GO" id="GO:0046872">
    <property type="term" value="F:metal ion binding"/>
    <property type="evidence" value="ECO:0007669"/>
    <property type="project" value="UniProtKB-UniRule"/>
</dbReference>
<evidence type="ECO:0000256" key="6">
    <source>
        <dbReference type="HAMAP-Rule" id="MF_00361"/>
    </source>
</evidence>
<comment type="subcellular location">
    <subcellularLocation>
        <location evidence="6">Cytoplasm</location>
    </subcellularLocation>
</comment>
<dbReference type="InterPro" id="IPR002504">
    <property type="entry name" value="NADK"/>
</dbReference>
<dbReference type="InterPro" id="IPR017437">
    <property type="entry name" value="ATP-NAD_kinase_PpnK-typ_C"/>
</dbReference>
<dbReference type="InterPro" id="IPR016064">
    <property type="entry name" value="NAD/diacylglycerol_kinase_sf"/>
</dbReference>
<dbReference type="Gene3D" id="2.60.200.30">
    <property type="entry name" value="Probable inorganic polyphosphate/atp-NAD kinase, domain 2"/>
    <property type="match status" value="1"/>
</dbReference>
<accession>A0A0M2UQI7</accession>
<evidence type="ECO:0000256" key="5">
    <source>
        <dbReference type="ARBA" id="ARBA00047925"/>
    </source>
</evidence>
<dbReference type="Gene3D" id="3.40.50.10330">
    <property type="entry name" value="Probable inorganic polyphosphate/atp-NAD kinase, domain 1"/>
    <property type="match status" value="1"/>
</dbReference>
<evidence type="ECO:0000256" key="3">
    <source>
        <dbReference type="ARBA" id="ARBA00022857"/>
    </source>
</evidence>
<evidence type="ECO:0000313" key="7">
    <source>
        <dbReference type="EMBL" id="KKO18132.1"/>
    </source>
</evidence>
<comment type="catalytic activity">
    <reaction evidence="5 6">
        <text>NAD(+) + ATP = ADP + NADP(+) + H(+)</text>
        <dbReference type="Rhea" id="RHEA:18629"/>
        <dbReference type="ChEBI" id="CHEBI:15378"/>
        <dbReference type="ChEBI" id="CHEBI:30616"/>
        <dbReference type="ChEBI" id="CHEBI:57540"/>
        <dbReference type="ChEBI" id="CHEBI:58349"/>
        <dbReference type="ChEBI" id="CHEBI:456216"/>
        <dbReference type="EC" id="2.7.1.23"/>
    </reaction>
</comment>
<dbReference type="PANTHER" id="PTHR20275">
    <property type="entry name" value="NAD KINASE"/>
    <property type="match status" value="1"/>
</dbReference>
<comment type="function">
    <text evidence="6">Involved in the regulation of the intracellular balance of NAD and NADP, and is a key enzyme in the biosynthesis of NADP. Catalyzes specifically the phosphorylation on 2'-hydroxyl of the adenosine moiety of NAD to yield NADP.</text>
</comment>
<dbReference type="AlphaFoldDB" id="A0A0M2UQI7"/>
<feature type="binding site" evidence="6">
    <location>
        <position position="142"/>
    </location>
    <ligand>
        <name>NAD(+)</name>
        <dbReference type="ChEBI" id="CHEBI:57540"/>
    </ligand>
</feature>
<dbReference type="GO" id="GO:0006741">
    <property type="term" value="P:NADP+ biosynthetic process"/>
    <property type="evidence" value="ECO:0007669"/>
    <property type="project" value="UniProtKB-UniRule"/>
</dbReference>
<dbReference type="SUPFAM" id="SSF111331">
    <property type="entry name" value="NAD kinase/diacylglycerol kinase-like"/>
    <property type="match status" value="1"/>
</dbReference>
<dbReference type="Proteomes" id="UP000034954">
    <property type="component" value="Unassembled WGS sequence"/>
</dbReference>
<dbReference type="GO" id="GO:0019674">
    <property type="term" value="P:NAD+ metabolic process"/>
    <property type="evidence" value="ECO:0007669"/>
    <property type="project" value="InterPro"/>
</dbReference>
<keyword evidence="3 6" id="KW-0521">NADP</keyword>
<feature type="binding site" evidence="6">
    <location>
        <begin position="57"/>
        <end position="58"/>
    </location>
    <ligand>
        <name>NAD(+)</name>
        <dbReference type="ChEBI" id="CHEBI:57540"/>
    </ligand>
</feature>
<evidence type="ECO:0000313" key="8">
    <source>
        <dbReference type="Proteomes" id="UP000034954"/>
    </source>
</evidence>
<sequence length="280" mass="30654">MKKILVLGDLSRKKIYDTIFGLKPWLDKHVVAEILDVSKGKKIEKIGAEIAIVFGGDGAILSTCRGLGKNQIPIIGVHMGRFGFLAELMEKNVCASLEKIFVGNYRVRKRMLLLSRVERAGNMISESMGINDAVISRSSLSRLISIKLNIDGEDVATYRADGLIISTPLGSTAHSLSAGGPLLTPDLHAFIIVPICPHTLTNRPLVVSADVKIEMEILSQLTGTGFTVDGQVFTDLEMGDKVKVERSDVEVQMIDTGERTFYGVLREKLNWGGQPNYGRN</sequence>
<dbReference type="GO" id="GO:0005737">
    <property type="term" value="C:cytoplasm"/>
    <property type="evidence" value="ECO:0007669"/>
    <property type="project" value="UniProtKB-SubCell"/>
</dbReference>
<feature type="binding site" evidence="6">
    <location>
        <begin position="131"/>
        <end position="132"/>
    </location>
    <ligand>
        <name>NAD(+)</name>
        <dbReference type="ChEBI" id="CHEBI:57540"/>
    </ligand>
</feature>
<feature type="binding site" evidence="6">
    <location>
        <begin position="172"/>
        <end position="177"/>
    </location>
    <ligand>
        <name>NAD(+)</name>
        <dbReference type="ChEBI" id="CHEBI:57540"/>
    </ligand>
</feature>
<evidence type="ECO:0000256" key="4">
    <source>
        <dbReference type="ARBA" id="ARBA00023027"/>
    </source>
</evidence>
<keyword evidence="6" id="KW-0547">Nucleotide-binding</keyword>
<comment type="caution">
    <text evidence="6">Lacks conserved residue(s) required for the propagation of feature annotation.</text>
</comment>
<organism evidence="7 8">
    <name type="scientific">Candidatus Brocadia fulgida</name>
    <dbReference type="NCBI Taxonomy" id="380242"/>
    <lineage>
        <taxon>Bacteria</taxon>
        <taxon>Pseudomonadati</taxon>
        <taxon>Planctomycetota</taxon>
        <taxon>Candidatus Brocadiia</taxon>
        <taxon>Candidatus Brocadiales</taxon>
        <taxon>Candidatus Brocadiaceae</taxon>
        <taxon>Candidatus Brocadia</taxon>
    </lineage>
</organism>
<keyword evidence="6" id="KW-0067">ATP-binding</keyword>
<feature type="binding site" evidence="6">
    <location>
        <position position="161"/>
    </location>
    <ligand>
        <name>NAD(+)</name>
        <dbReference type="ChEBI" id="CHEBI:57540"/>
    </ligand>
</feature>
<dbReference type="GO" id="GO:0005524">
    <property type="term" value="F:ATP binding"/>
    <property type="evidence" value="ECO:0007669"/>
    <property type="project" value="UniProtKB-KW"/>
</dbReference>
<dbReference type="GO" id="GO:0051287">
    <property type="term" value="F:NAD binding"/>
    <property type="evidence" value="ECO:0007669"/>
    <property type="project" value="UniProtKB-ARBA"/>
</dbReference>
<evidence type="ECO:0000256" key="2">
    <source>
        <dbReference type="ARBA" id="ARBA00022777"/>
    </source>
</evidence>
<evidence type="ECO:0000256" key="1">
    <source>
        <dbReference type="ARBA" id="ARBA00022679"/>
    </source>
</evidence>
<gene>
    <name evidence="6" type="primary">nadK</name>
    <name evidence="7" type="ORF">BROFUL_03181</name>
</gene>
<comment type="similarity">
    <text evidence="6">Belongs to the NAD kinase family.</text>
</comment>
<keyword evidence="8" id="KW-1185">Reference proteome</keyword>
<keyword evidence="1 6" id="KW-0808">Transferase</keyword>
<comment type="caution">
    <text evidence="7">The sequence shown here is derived from an EMBL/GenBank/DDBJ whole genome shotgun (WGS) entry which is preliminary data.</text>
</comment>
<feature type="active site" description="Proton acceptor" evidence="6">
    <location>
        <position position="57"/>
    </location>
</feature>
<dbReference type="EMBL" id="LAQJ01000292">
    <property type="protein sequence ID" value="KKO18132.1"/>
    <property type="molecule type" value="Genomic_DNA"/>
</dbReference>
<feature type="binding site" evidence="6">
    <location>
        <position position="159"/>
    </location>
    <ligand>
        <name>NAD(+)</name>
        <dbReference type="ChEBI" id="CHEBI:57540"/>
    </ligand>
</feature>
<proteinExistence type="inferred from homology"/>
<dbReference type="GO" id="GO:0003951">
    <property type="term" value="F:NAD+ kinase activity"/>
    <property type="evidence" value="ECO:0007669"/>
    <property type="project" value="UniProtKB-UniRule"/>
</dbReference>